<dbReference type="Proteomes" id="UP000268652">
    <property type="component" value="Unassembled WGS sequence"/>
</dbReference>
<evidence type="ECO:0000313" key="5">
    <source>
        <dbReference type="Proteomes" id="UP000275024"/>
    </source>
</evidence>
<keyword evidence="4" id="KW-1185">Reference proteome</keyword>
<gene>
    <name evidence="3" type="ORF">D7318_28930</name>
    <name evidence="2" type="ORF">D7319_29170</name>
</gene>
<evidence type="ECO:0000313" key="4">
    <source>
        <dbReference type="Proteomes" id="UP000268652"/>
    </source>
</evidence>
<organism evidence="2 5">
    <name type="scientific">Streptomyces radicis</name>
    <dbReference type="NCBI Taxonomy" id="1750517"/>
    <lineage>
        <taxon>Bacteria</taxon>
        <taxon>Bacillati</taxon>
        <taxon>Actinomycetota</taxon>
        <taxon>Actinomycetes</taxon>
        <taxon>Kitasatosporales</taxon>
        <taxon>Streptomycetaceae</taxon>
        <taxon>Streptomyces</taxon>
    </lineage>
</organism>
<evidence type="ECO:0000313" key="3">
    <source>
        <dbReference type="EMBL" id="RKN14780.1"/>
    </source>
</evidence>
<dbReference type="EMBL" id="RBDX01000038">
    <property type="protein sequence ID" value="RKN04262.1"/>
    <property type="molecule type" value="Genomic_DNA"/>
</dbReference>
<protein>
    <recommendedName>
        <fullName evidence="6">Nucleotidyltransferase domain-containing protein</fullName>
    </recommendedName>
</protein>
<feature type="region of interest" description="Disordered" evidence="1">
    <location>
        <begin position="1"/>
        <end position="23"/>
    </location>
</feature>
<accession>A0A3A9VUR7</accession>
<sequence>MVTAEGKGSVGTATPAPRTPEGTSALARRLGLRLADTAAARVAFLAGSVVEGLGNATSDVDVYLAGPGWAPERRQLAVDTVRVDVHRLPDDALAAATERVLSTRPLSDGSVPPVAERDLVLVTRLATAELLVGEEAVSTVRHRLREGRSRLRRQVLFAWLTDAHAQHEDFTGLVLEGAMDPALTVGRGTLIAAGKAVAAAGDDLYLGRKWAWHQLERSAPARFPRQVFTHLLRADLLGGAPGSSLDDLGNFTQTCLAAVSTLGWQHVTLEAWPTWLRGNGPLSRAPGFHPRAFDDGVVLTRPGARRVRLSPEAALVWALCNGSSADAVVALAGELARTAAVYAGCTEERCRGIIASLEEAELVVGS</sequence>
<comment type="caution">
    <text evidence="2">The sequence shown here is derived from an EMBL/GenBank/DDBJ whole genome shotgun (WGS) entry which is preliminary data.</text>
</comment>
<evidence type="ECO:0000313" key="2">
    <source>
        <dbReference type="EMBL" id="RKN04262.1"/>
    </source>
</evidence>
<proteinExistence type="predicted"/>
<dbReference type="AlphaFoldDB" id="A0A3A9VUR7"/>
<evidence type="ECO:0000256" key="1">
    <source>
        <dbReference type="SAM" id="MobiDB-lite"/>
    </source>
</evidence>
<evidence type="ECO:0008006" key="6">
    <source>
        <dbReference type="Google" id="ProtNLM"/>
    </source>
</evidence>
<dbReference type="Proteomes" id="UP000275024">
    <property type="component" value="Unassembled WGS sequence"/>
</dbReference>
<name>A0A3A9VUR7_9ACTN</name>
<dbReference type="EMBL" id="RBDY01000037">
    <property type="protein sequence ID" value="RKN14780.1"/>
    <property type="molecule type" value="Genomic_DNA"/>
</dbReference>
<reference evidence="4 5" key="1">
    <citation type="submission" date="2018-09" db="EMBL/GenBank/DDBJ databases">
        <title>Streptomyces sp. nov. DS1-2, an endophytic actinomycete isolated from roots of Dendrobium scabrilingue.</title>
        <authorList>
            <person name="Kuncharoen N."/>
            <person name="Kudo T."/>
            <person name="Ohkuma M."/>
            <person name="Yuki M."/>
            <person name="Tanasupawat S."/>
        </authorList>
    </citation>
    <scope>NUCLEOTIDE SEQUENCE [LARGE SCALE GENOMIC DNA]</scope>
    <source>
        <strain evidence="2 5">AZ1-7</strain>
        <strain evidence="3 4">DS1-2</strain>
    </source>
</reference>